<dbReference type="PANTHER" id="PTHR30015">
    <property type="entry name" value="MRR RESTRICTION SYSTEM PROTEIN"/>
    <property type="match status" value="1"/>
</dbReference>
<keyword evidence="3" id="KW-0540">Nuclease</keyword>
<feature type="region of interest" description="Disordered" evidence="1">
    <location>
        <begin position="45"/>
        <end position="82"/>
    </location>
</feature>
<dbReference type="Pfam" id="PF04471">
    <property type="entry name" value="Mrr_cat"/>
    <property type="match status" value="1"/>
</dbReference>
<name>A0ABV6VZQ1_9ACTN</name>
<evidence type="ECO:0000256" key="1">
    <source>
        <dbReference type="SAM" id="MobiDB-lite"/>
    </source>
</evidence>
<sequence length="452" mass="48643">MGGGRAYLAQQYTEVAEDAEQRLEELLALAAEPSPAVDFDALRRPYEPRPLPADAQVEPPRWADFAPDPGPATAGAPGRPLLSGSYQQELAAARLRHQRALREYRHQEKGLRERAEQARLAHELEEQQRARSVREYNERLEGYRKSYEEGRPAAVESVLERALAAAGRLPGLEVPARVSYRELTRTAVVDLVLPGPTVVPSALRFQVAPDGGVEAVERPPAETLARYRQLLARLVLRALDALLAADTECTLDGIVLNGLAVTAEAGESCLVSVDARRADLFAGTLLPASSAEAVERLCALPCVLSDDPFGPTPVLPFAIGRSGPPAPEDLSPGEFTAMITELFELMGLDDWDLRLQGHDGLLALAQGDGREFADTSYVVFAARRPSTVRADAVRDVAEVVAEEHADGGIWASTGSFELDAVVAAASLPRLRLIDGGELRALIRAHLGAELGG</sequence>
<dbReference type="PANTHER" id="PTHR30015:SF7">
    <property type="entry name" value="TYPE IV METHYL-DIRECTED RESTRICTION ENZYME ECOKMRR"/>
    <property type="match status" value="1"/>
</dbReference>
<proteinExistence type="predicted"/>
<dbReference type="EMBL" id="JBHFAB010000016">
    <property type="protein sequence ID" value="MFC1419193.1"/>
    <property type="molecule type" value="Genomic_DNA"/>
</dbReference>
<dbReference type="InterPro" id="IPR052906">
    <property type="entry name" value="Type_IV_Methyl-Rstrct_Enzyme"/>
</dbReference>
<dbReference type="GO" id="GO:0004519">
    <property type="term" value="F:endonuclease activity"/>
    <property type="evidence" value="ECO:0007669"/>
    <property type="project" value="UniProtKB-KW"/>
</dbReference>
<accession>A0ABV6VZQ1</accession>
<gene>
    <name evidence="3" type="ORF">ACEZDE_21515</name>
</gene>
<keyword evidence="3" id="KW-0378">Hydrolase</keyword>
<organism evidence="3 4">
    <name type="scientific">Streptacidiphilus cavernicola</name>
    <dbReference type="NCBI Taxonomy" id="3342716"/>
    <lineage>
        <taxon>Bacteria</taxon>
        <taxon>Bacillati</taxon>
        <taxon>Actinomycetota</taxon>
        <taxon>Actinomycetes</taxon>
        <taxon>Kitasatosporales</taxon>
        <taxon>Streptomycetaceae</taxon>
        <taxon>Streptacidiphilus</taxon>
    </lineage>
</organism>
<comment type="caution">
    <text evidence="3">The sequence shown here is derived from an EMBL/GenBank/DDBJ whole genome shotgun (WGS) entry which is preliminary data.</text>
</comment>
<protein>
    <submittedName>
        <fullName evidence="3">Restriction endonuclease</fullName>
        <ecNumber evidence="3">3.1.21.-</ecNumber>
    </submittedName>
</protein>
<dbReference type="GO" id="GO:0016787">
    <property type="term" value="F:hydrolase activity"/>
    <property type="evidence" value="ECO:0007669"/>
    <property type="project" value="UniProtKB-KW"/>
</dbReference>
<dbReference type="Proteomes" id="UP001592531">
    <property type="component" value="Unassembled WGS sequence"/>
</dbReference>
<dbReference type="EC" id="3.1.21.-" evidence="3"/>
<dbReference type="RefSeq" id="WP_380538253.1">
    <property type="nucleotide sequence ID" value="NZ_JBHFAB010000016.1"/>
</dbReference>
<feature type="domain" description="Restriction endonuclease type IV Mrr" evidence="2">
    <location>
        <begin position="329"/>
        <end position="442"/>
    </location>
</feature>
<keyword evidence="4" id="KW-1185">Reference proteome</keyword>
<reference evidence="3 4" key="1">
    <citation type="submission" date="2024-09" db="EMBL/GenBank/DDBJ databases">
        <authorList>
            <person name="Lee S.D."/>
        </authorList>
    </citation>
    <scope>NUCLEOTIDE SEQUENCE [LARGE SCALE GENOMIC DNA]</scope>
    <source>
        <strain evidence="3 4">N8-3</strain>
    </source>
</reference>
<keyword evidence="3" id="KW-0255">Endonuclease</keyword>
<evidence type="ECO:0000313" key="3">
    <source>
        <dbReference type="EMBL" id="MFC1419193.1"/>
    </source>
</evidence>
<feature type="compositionally biased region" description="Low complexity" evidence="1">
    <location>
        <begin position="63"/>
        <end position="80"/>
    </location>
</feature>
<evidence type="ECO:0000313" key="4">
    <source>
        <dbReference type="Proteomes" id="UP001592531"/>
    </source>
</evidence>
<dbReference type="InterPro" id="IPR007560">
    <property type="entry name" value="Restrct_endonuc_IV_Mrr"/>
</dbReference>
<evidence type="ECO:0000259" key="2">
    <source>
        <dbReference type="Pfam" id="PF04471"/>
    </source>
</evidence>